<name>A0A844FJA4_9FIRM</name>
<dbReference type="Proteomes" id="UP000462760">
    <property type="component" value="Unassembled WGS sequence"/>
</dbReference>
<dbReference type="Pfam" id="PF16935">
    <property type="entry name" value="Hol_Tox"/>
    <property type="match status" value="1"/>
</dbReference>
<accession>A0A844FJA4</accession>
<keyword evidence="1" id="KW-1133">Transmembrane helix</keyword>
<dbReference type="EMBL" id="VULR01000018">
    <property type="protein sequence ID" value="MSS44193.1"/>
    <property type="molecule type" value="Genomic_DNA"/>
</dbReference>
<dbReference type="OrthoDB" id="2233819at2"/>
<evidence type="ECO:0000313" key="3">
    <source>
        <dbReference type="Proteomes" id="UP000462760"/>
    </source>
</evidence>
<evidence type="ECO:0000256" key="1">
    <source>
        <dbReference type="SAM" id="Phobius"/>
    </source>
</evidence>
<comment type="caution">
    <text evidence="2">The sequence shown here is derived from an EMBL/GenBank/DDBJ whole genome shotgun (WGS) entry which is preliminary data.</text>
</comment>
<evidence type="ECO:0000313" key="2">
    <source>
        <dbReference type="EMBL" id="MSS44193.1"/>
    </source>
</evidence>
<proteinExistence type="predicted"/>
<feature type="transmembrane region" description="Helical" evidence="1">
    <location>
        <begin position="20"/>
        <end position="43"/>
    </location>
</feature>
<keyword evidence="1" id="KW-0812">Transmembrane</keyword>
<organism evidence="2 3">
    <name type="scientific">Anaerosalibacter bizertensis</name>
    <dbReference type="NCBI Taxonomy" id="932217"/>
    <lineage>
        <taxon>Bacteria</taxon>
        <taxon>Bacillati</taxon>
        <taxon>Bacillota</taxon>
        <taxon>Tissierellia</taxon>
        <taxon>Tissierellales</taxon>
        <taxon>Sporanaerobacteraceae</taxon>
        <taxon>Anaerosalibacter</taxon>
    </lineage>
</organism>
<reference evidence="2 3" key="1">
    <citation type="submission" date="2019-08" db="EMBL/GenBank/DDBJ databases">
        <title>In-depth cultivation of the pig gut microbiome towards novel bacterial diversity and tailored functional studies.</title>
        <authorList>
            <person name="Wylensek D."/>
            <person name="Hitch T.C.A."/>
            <person name="Clavel T."/>
        </authorList>
    </citation>
    <scope>NUCLEOTIDE SEQUENCE [LARGE SCALE GENOMIC DNA]</scope>
    <source>
        <strain evidence="2 3">Med78-601-WT-4W-RMD-3</strain>
    </source>
</reference>
<gene>
    <name evidence="2" type="ORF">FYJ27_10800</name>
</gene>
<dbReference type="AlphaFoldDB" id="A0A844FJA4"/>
<protein>
    <submittedName>
        <fullName evidence="2">Putative holin-like toxin</fullName>
    </submittedName>
</protein>
<dbReference type="InterPro" id="IPR031616">
    <property type="entry name" value="BsrE-like"/>
</dbReference>
<sequence length="52" mass="5893">MIQLGQGNRKAGRWCDMSTFQAISLMIAFGMFTISLISLIVMLTKDNVKRKK</sequence>
<keyword evidence="1" id="KW-0472">Membrane</keyword>